<dbReference type="Proteomes" id="UP000198669">
    <property type="component" value="Unassembled WGS sequence"/>
</dbReference>
<dbReference type="InterPro" id="IPR041121">
    <property type="entry name" value="SDH_C"/>
</dbReference>
<evidence type="ECO:0000259" key="8">
    <source>
        <dbReference type="Pfam" id="PF08501"/>
    </source>
</evidence>
<evidence type="ECO:0000259" key="7">
    <source>
        <dbReference type="Pfam" id="PF01488"/>
    </source>
</evidence>
<evidence type="ECO:0000313" key="13">
    <source>
        <dbReference type="Proteomes" id="UP000186879"/>
    </source>
</evidence>
<evidence type="ECO:0000256" key="2">
    <source>
        <dbReference type="ARBA" id="ARBA00022605"/>
    </source>
</evidence>
<dbReference type="RefSeq" id="WP_072560813.1">
    <property type="nucleotide sequence ID" value="NZ_CP017921.1"/>
</dbReference>
<keyword evidence="13" id="KW-1185">Reference proteome</keyword>
<dbReference type="Gene3D" id="3.40.50.10860">
    <property type="entry name" value="Leucine Dehydrogenase, chain A, domain 1"/>
    <property type="match status" value="1"/>
</dbReference>
<feature type="binding site" evidence="6">
    <location>
        <begin position="124"/>
        <end position="128"/>
    </location>
    <ligand>
        <name>NADP(+)</name>
        <dbReference type="ChEBI" id="CHEBI:58349"/>
    </ligand>
</feature>
<comment type="subunit">
    <text evidence="6">Homodimer.</text>
</comment>
<dbReference type="EMBL" id="CP017921">
    <property type="protein sequence ID" value="APH38436.1"/>
    <property type="molecule type" value="Genomic_DNA"/>
</dbReference>
<evidence type="ECO:0000256" key="3">
    <source>
        <dbReference type="ARBA" id="ARBA00022857"/>
    </source>
</evidence>
<dbReference type="Pfam" id="PF08501">
    <property type="entry name" value="Shikimate_dh_N"/>
    <property type="match status" value="1"/>
</dbReference>
<organism evidence="10 13">
    <name type="scientific">Methanohalophilus halophilus</name>
    <dbReference type="NCBI Taxonomy" id="2177"/>
    <lineage>
        <taxon>Archaea</taxon>
        <taxon>Methanobacteriati</taxon>
        <taxon>Methanobacteriota</taxon>
        <taxon>Stenosarchaea group</taxon>
        <taxon>Methanomicrobia</taxon>
        <taxon>Methanosarcinales</taxon>
        <taxon>Methanosarcinaceae</taxon>
        <taxon>Methanohalophilus</taxon>
    </lineage>
</organism>
<proteinExistence type="inferred from homology"/>
<feature type="binding site" evidence="6">
    <location>
        <begin position="15"/>
        <end position="17"/>
    </location>
    <ligand>
        <name>shikimate</name>
        <dbReference type="ChEBI" id="CHEBI:36208"/>
    </ligand>
</feature>
<dbReference type="STRING" id="2177.BHR79_02320"/>
<feature type="domain" description="Quinate/shikimate 5-dehydrogenase/glutamyl-tRNA reductase" evidence="7">
    <location>
        <begin position="110"/>
        <end position="186"/>
    </location>
</feature>
<dbReference type="OrthoDB" id="8744at2157"/>
<feature type="binding site" evidence="6">
    <location>
        <position position="211"/>
    </location>
    <ligand>
        <name>NADP(+)</name>
        <dbReference type="ChEBI" id="CHEBI:58349"/>
    </ligand>
</feature>
<dbReference type="Proteomes" id="UP000267921">
    <property type="component" value="Unassembled WGS sequence"/>
</dbReference>
<evidence type="ECO:0000259" key="9">
    <source>
        <dbReference type="Pfam" id="PF18317"/>
    </source>
</evidence>
<dbReference type="GO" id="GO:0009073">
    <property type="term" value="P:aromatic amino acid family biosynthetic process"/>
    <property type="evidence" value="ECO:0007669"/>
    <property type="project" value="UniProtKB-KW"/>
</dbReference>
<keyword evidence="4 6" id="KW-0560">Oxidoreductase</keyword>
<evidence type="ECO:0000313" key="10">
    <source>
        <dbReference type="EMBL" id="APH38436.1"/>
    </source>
</evidence>
<dbReference type="EC" id="1.1.1.25" evidence="1 6"/>
<feature type="domain" description="SDH C-terminal" evidence="9">
    <location>
        <begin position="234"/>
        <end position="264"/>
    </location>
</feature>
<accession>A0A1L3Q0M8</accession>
<dbReference type="NCBIfam" id="NF001319">
    <property type="entry name" value="PRK00258.3-3"/>
    <property type="match status" value="1"/>
</dbReference>
<reference evidence="11 15" key="3">
    <citation type="submission" date="2018-10" db="EMBL/GenBank/DDBJ databases">
        <title>Cultivation of a novel Methanohalophilus strain from Kebrit Deep of the Red Sea and a genomic comparison of members of the genus Methanohalophilus.</title>
        <authorList>
            <person name="Guan Y."/>
            <person name="Ngugi D.K."/>
            <person name="Stingl U."/>
        </authorList>
    </citation>
    <scope>NUCLEOTIDE SEQUENCE [LARGE SCALE GENOMIC DNA]</scope>
    <source>
        <strain evidence="11 15">DSM 3094</strain>
    </source>
</reference>
<evidence type="ECO:0000256" key="1">
    <source>
        <dbReference type="ARBA" id="ARBA00012962"/>
    </source>
</evidence>
<dbReference type="InterPro" id="IPR046346">
    <property type="entry name" value="Aminoacid_DH-like_N_sf"/>
</dbReference>
<name>A0A1L3Q0M8_9EURY</name>
<dbReference type="PANTHER" id="PTHR21089">
    <property type="entry name" value="SHIKIMATE DEHYDROGENASE"/>
    <property type="match status" value="1"/>
</dbReference>
<dbReference type="Pfam" id="PF18317">
    <property type="entry name" value="SDH_C"/>
    <property type="match status" value="1"/>
</dbReference>
<comment type="catalytic activity">
    <reaction evidence="6">
        <text>shikimate + NADP(+) = 3-dehydroshikimate + NADPH + H(+)</text>
        <dbReference type="Rhea" id="RHEA:17737"/>
        <dbReference type="ChEBI" id="CHEBI:15378"/>
        <dbReference type="ChEBI" id="CHEBI:16630"/>
        <dbReference type="ChEBI" id="CHEBI:36208"/>
        <dbReference type="ChEBI" id="CHEBI:57783"/>
        <dbReference type="ChEBI" id="CHEBI:58349"/>
        <dbReference type="EC" id="1.1.1.25"/>
    </reaction>
</comment>
<keyword evidence="2 6" id="KW-0028">Amino-acid biosynthesis</keyword>
<dbReference type="GO" id="GO:0019632">
    <property type="term" value="P:shikimate metabolic process"/>
    <property type="evidence" value="ECO:0007669"/>
    <property type="project" value="InterPro"/>
</dbReference>
<dbReference type="Pfam" id="PF01488">
    <property type="entry name" value="Shikimate_DH"/>
    <property type="match status" value="1"/>
</dbReference>
<dbReference type="KEGG" id="mhaz:BHR79_02320"/>
<feature type="binding site" evidence="6">
    <location>
        <begin position="147"/>
        <end position="152"/>
    </location>
    <ligand>
        <name>NADP(+)</name>
        <dbReference type="ChEBI" id="CHEBI:58349"/>
    </ligand>
</feature>
<dbReference type="GO" id="GO:0009423">
    <property type="term" value="P:chorismate biosynthetic process"/>
    <property type="evidence" value="ECO:0007669"/>
    <property type="project" value="UniProtKB-UniRule"/>
</dbReference>
<dbReference type="EMBL" id="FNMU01000001">
    <property type="protein sequence ID" value="SDW07695.1"/>
    <property type="molecule type" value="Genomic_DNA"/>
</dbReference>
<dbReference type="GeneID" id="30582556"/>
<keyword evidence="5 6" id="KW-0057">Aromatic amino acid biosynthesis</keyword>
<feature type="binding site" evidence="6">
    <location>
        <position position="241"/>
    </location>
    <ligand>
        <name>shikimate</name>
        <dbReference type="ChEBI" id="CHEBI:36208"/>
    </ligand>
</feature>
<evidence type="ECO:0000313" key="14">
    <source>
        <dbReference type="Proteomes" id="UP000198669"/>
    </source>
</evidence>
<gene>
    <name evidence="6" type="primary">aroE</name>
    <name evidence="10" type="ORF">BHR79_02320</name>
    <name evidence="11" type="ORF">EFE40_00465</name>
    <name evidence="12" type="ORF">SAMN04515625_0290</name>
</gene>
<comment type="caution">
    <text evidence="6">Lacks conserved residue(s) required for the propagation of feature annotation.</text>
</comment>
<dbReference type="InterPro" id="IPR013708">
    <property type="entry name" value="Shikimate_DH-bd_N"/>
</dbReference>
<dbReference type="HAMAP" id="MF_00222">
    <property type="entry name" value="Shikimate_DH_AroE"/>
    <property type="match status" value="1"/>
</dbReference>
<dbReference type="AlphaFoldDB" id="A0A1L3Q0M8"/>
<feature type="domain" description="Shikimate dehydrogenase substrate binding N-terminal" evidence="8">
    <location>
        <begin position="7"/>
        <end position="88"/>
    </location>
</feature>
<feature type="binding site" evidence="6">
    <location>
        <position position="86"/>
    </location>
    <ligand>
        <name>shikimate</name>
        <dbReference type="ChEBI" id="CHEBI:36208"/>
    </ligand>
</feature>
<dbReference type="GO" id="GO:0008652">
    <property type="term" value="P:amino acid biosynthetic process"/>
    <property type="evidence" value="ECO:0007669"/>
    <property type="project" value="UniProtKB-KW"/>
</dbReference>
<dbReference type="UniPathway" id="UPA00053">
    <property type="reaction ID" value="UER00087"/>
</dbReference>
<dbReference type="NCBIfam" id="TIGR00507">
    <property type="entry name" value="aroE"/>
    <property type="match status" value="1"/>
</dbReference>
<keyword evidence="3 6" id="KW-0521">NADP</keyword>
<evidence type="ECO:0000256" key="4">
    <source>
        <dbReference type="ARBA" id="ARBA00023002"/>
    </source>
</evidence>
<dbReference type="Proteomes" id="UP000186879">
    <property type="component" value="Chromosome"/>
</dbReference>
<dbReference type="InterPro" id="IPR036291">
    <property type="entry name" value="NAD(P)-bd_dom_sf"/>
</dbReference>
<feature type="active site" description="Proton acceptor" evidence="6">
    <location>
        <position position="66"/>
    </location>
</feature>
<comment type="function">
    <text evidence="6">Involved in the biosynthesis of the chorismate, which leads to the biosynthesis of aromatic amino acids. Catalyzes the reversible NADPH linked reduction of 3-dehydroshikimate (DHSA) to yield shikimate (SA).</text>
</comment>
<feature type="binding site" evidence="6">
    <location>
        <position position="234"/>
    </location>
    <ligand>
        <name>NADP(+)</name>
        <dbReference type="ChEBI" id="CHEBI:58349"/>
    </ligand>
</feature>
<feature type="binding site" evidence="6">
    <location>
        <position position="62"/>
    </location>
    <ligand>
        <name>shikimate</name>
        <dbReference type="ChEBI" id="CHEBI:36208"/>
    </ligand>
</feature>
<feature type="binding site" evidence="6">
    <location>
        <position position="213"/>
    </location>
    <ligand>
        <name>shikimate</name>
        <dbReference type="ChEBI" id="CHEBI:36208"/>
    </ligand>
</feature>
<comment type="pathway">
    <text evidence="6">Metabolic intermediate biosynthesis; chorismate biosynthesis; chorismate from D-erythrose 4-phosphate and phosphoenolpyruvate: step 4/7.</text>
</comment>
<evidence type="ECO:0000313" key="11">
    <source>
        <dbReference type="EMBL" id="RNI10691.1"/>
    </source>
</evidence>
<evidence type="ECO:0000313" key="12">
    <source>
        <dbReference type="EMBL" id="SDW07695.1"/>
    </source>
</evidence>
<dbReference type="CDD" id="cd01065">
    <property type="entry name" value="NAD_bind_Shikimate_DH"/>
    <property type="match status" value="1"/>
</dbReference>
<reference evidence="12 14" key="2">
    <citation type="submission" date="2016-10" db="EMBL/GenBank/DDBJ databases">
        <authorList>
            <person name="de Groot N.N."/>
        </authorList>
    </citation>
    <scope>NUCLEOTIDE SEQUENCE [LARGE SCALE GENOMIC DNA]</scope>
    <source>
        <strain evidence="12 14">Z-7982</strain>
    </source>
</reference>
<dbReference type="SUPFAM" id="SSF51735">
    <property type="entry name" value="NAD(P)-binding Rossmann-fold domains"/>
    <property type="match status" value="1"/>
</dbReference>
<reference evidence="10 13" key="1">
    <citation type="submission" date="2016-10" db="EMBL/GenBank/DDBJ databases">
        <title>Methanohalophilus halophilus.</title>
        <authorList>
            <person name="L'haridon S."/>
        </authorList>
    </citation>
    <scope>NUCLEOTIDE SEQUENCE [LARGE SCALE GENOMIC DNA]</scope>
    <source>
        <strain evidence="10 13">Z-7982</strain>
    </source>
</reference>
<dbReference type="EMBL" id="RJJG01000001">
    <property type="protein sequence ID" value="RNI10691.1"/>
    <property type="molecule type" value="Genomic_DNA"/>
</dbReference>
<dbReference type="GO" id="GO:0004764">
    <property type="term" value="F:shikimate 3-dehydrogenase (NADP+) activity"/>
    <property type="evidence" value="ECO:0007669"/>
    <property type="project" value="UniProtKB-UniRule"/>
</dbReference>
<dbReference type="InterPro" id="IPR006151">
    <property type="entry name" value="Shikm_DH/Glu-tRNA_Rdtase"/>
</dbReference>
<dbReference type="FunFam" id="3.40.50.720:FF:000086">
    <property type="entry name" value="Quinate/shikimate dehydrogenase"/>
    <property type="match status" value="1"/>
</dbReference>
<protein>
    <recommendedName>
        <fullName evidence="1 6">Shikimate dehydrogenase (NADP(+))</fullName>
        <shortName evidence="6">SDH</shortName>
        <ecNumber evidence="1 6">1.1.1.25</ecNumber>
    </recommendedName>
</protein>
<evidence type="ECO:0000256" key="5">
    <source>
        <dbReference type="ARBA" id="ARBA00023141"/>
    </source>
</evidence>
<dbReference type="InterPro" id="IPR022893">
    <property type="entry name" value="Shikimate_DH_fam"/>
</dbReference>
<evidence type="ECO:0000256" key="6">
    <source>
        <dbReference type="HAMAP-Rule" id="MF_00222"/>
    </source>
</evidence>
<dbReference type="GO" id="GO:0050661">
    <property type="term" value="F:NADP binding"/>
    <property type="evidence" value="ECO:0007669"/>
    <property type="project" value="InterPro"/>
</dbReference>
<dbReference type="Gene3D" id="3.40.50.720">
    <property type="entry name" value="NAD(P)-binding Rossmann-like Domain"/>
    <property type="match status" value="1"/>
</dbReference>
<sequence>MKQVFGVLGDPIEHSLSPAMHNAAFRELGMDCEYHAFRVRQKNLKYAISGAQAMGFGGLNITVPHKEKALEFTNPDTLARRIGAVNTVSFNDEIRGHNTDGLGAEMALREAGVGINSSSVVLVGAGGAARAIAFHFAEKGACVTIANRTPEKAEALAKDVGCSHAGLEDLKGLLKDSDILINATSVGMHPHIDTTIASREILHPDLAVFDIVYNPLQTKLLRQAELAGAKPIGGVAMLVHQGAEAFRIWTGQKPPVEVMRKAVLEGLG</sequence>
<comment type="similarity">
    <text evidence="6">Belongs to the shikimate dehydrogenase family.</text>
</comment>
<dbReference type="PANTHER" id="PTHR21089:SF1">
    <property type="entry name" value="BIFUNCTIONAL 3-DEHYDROQUINATE DEHYDRATASE_SHIKIMATE DEHYDROGENASE, CHLOROPLASTIC"/>
    <property type="match status" value="1"/>
</dbReference>
<dbReference type="InterPro" id="IPR011342">
    <property type="entry name" value="Shikimate_DH"/>
</dbReference>
<evidence type="ECO:0000313" key="15">
    <source>
        <dbReference type="Proteomes" id="UP000267921"/>
    </source>
</evidence>
<feature type="binding site" evidence="6">
    <location>
        <position position="100"/>
    </location>
    <ligand>
        <name>shikimate</name>
        <dbReference type="ChEBI" id="CHEBI:36208"/>
    </ligand>
</feature>
<dbReference type="SUPFAM" id="SSF53223">
    <property type="entry name" value="Aminoacid dehydrogenase-like, N-terminal domain"/>
    <property type="match status" value="1"/>
</dbReference>